<evidence type="ECO:0000256" key="2">
    <source>
        <dbReference type="ARBA" id="ARBA00023002"/>
    </source>
</evidence>
<dbReference type="RefSeq" id="WP_130753106.1">
    <property type="nucleotide sequence ID" value="NZ_BBQY01000016.1"/>
</dbReference>
<evidence type="ECO:0000313" key="3">
    <source>
        <dbReference type="EMBL" id="GBH31375.1"/>
    </source>
</evidence>
<dbReference type="InterPro" id="IPR032710">
    <property type="entry name" value="NTF2-like_dom_sf"/>
</dbReference>
<proteinExistence type="inferred from homology"/>
<dbReference type="Pfam" id="PF00866">
    <property type="entry name" value="Ring_hydroxyl_B"/>
    <property type="match status" value="1"/>
</dbReference>
<keyword evidence="2" id="KW-0560">Oxidoreductase</keyword>
<dbReference type="PANTHER" id="PTHR41534:SF2">
    <property type="entry name" value="3-PHENYLPROPIONATE_CINNAMIC ACID DIOXYGENASE SUBUNIT BETA"/>
    <property type="match status" value="1"/>
</dbReference>
<dbReference type="Gene3D" id="3.10.450.50">
    <property type="match status" value="1"/>
</dbReference>
<keyword evidence="4" id="KW-1185">Reference proteome</keyword>
<dbReference type="InterPro" id="IPR000391">
    <property type="entry name" value="Rng_hydr_dOase-bsu"/>
</dbReference>
<evidence type="ECO:0000313" key="4">
    <source>
        <dbReference type="Proteomes" id="UP000290975"/>
    </source>
</evidence>
<reference evidence="3 4" key="1">
    <citation type="submission" date="2014-12" db="EMBL/GenBank/DDBJ databases">
        <title>Whole genome sequencing of Sphingobium xenophagum OW59.</title>
        <authorList>
            <person name="Ohta Y."/>
            <person name="Nishi S."/>
            <person name="Hatada Y."/>
        </authorList>
    </citation>
    <scope>NUCLEOTIDE SEQUENCE [LARGE SCALE GENOMIC DNA]</scope>
    <source>
        <strain evidence="3 4">OW59</strain>
    </source>
</reference>
<dbReference type="EMBL" id="BBQY01000016">
    <property type="protein sequence ID" value="GBH31375.1"/>
    <property type="molecule type" value="Genomic_DNA"/>
</dbReference>
<comment type="caution">
    <text evidence="3">The sequence shown here is derived from an EMBL/GenBank/DDBJ whole genome shotgun (WGS) entry which is preliminary data.</text>
</comment>
<name>A0A401J430_SPHXE</name>
<gene>
    <name evidence="3" type="ORF">MBESOW_P2631</name>
</gene>
<keyword evidence="3" id="KW-0223">Dioxygenase</keyword>
<dbReference type="PANTHER" id="PTHR41534">
    <property type="entry name" value="BLR3401 PROTEIN"/>
    <property type="match status" value="1"/>
</dbReference>
<dbReference type="GO" id="GO:0019380">
    <property type="term" value="P:3-phenylpropionate catabolic process"/>
    <property type="evidence" value="ECO:0007669"/>
    <property type="project" value="TreeGrafter"/>
</dbReference>
<organism evidence="3 4">
    <name type="scientific">Sphingobium xenophagum</name>
    <dbReference type="NCBI Taxonomy" id="121428"/>
    <lineage>
        <taxon>Bacteria</taxon>
        <taxon>Pseudomonadati</taxon>
        <taxon>Pseudomonadota</taxon>
        <taxon>Alphaproteobacteria</taxon>
        <taxon>Sphingomonadales</taxon>
        <taxon>Sphingomonadaceae</taxon>
        <taxon>Sphingobium</taxon>
    </lineage>
</organism>
<protein>
    <submittedName>
        <fullName evidence="3">Benzoate/toluate 1,2-dioxygenase subunit beta</fullName>
    </submittedName>
</protein>
<evidence type="ECO:0000256" key="1">
    <source>
        <dbReference type="ARBA" id="ARBA00009570"/>
    </source>
</evidence>
<dbReference type="Proteomes" id="UP000290975">
    <property type="component" value="Unassembled WGS sequence"/>
</dbReference>
<accession>A0A401J430</accession>
<dbReference type="AlphaFoldDB" id="A0A401J430"/>
<dbReference type="SUPFAM" id="SSF54427">
    <property type="entry name" value="NTF2-like"/>
    <property type="match status" value="1"/>
</dbReference>
<comment type="similarity">
    <text evidence="1">Belongs to the bacterial ring-hydroxylating dioxygenase beta subunit family.</text>
</comment>
<sequence length="159" mass="18529">MLDLPEATALITREAMLLDRRRWREWLDLYSEDCVFWMPAWLDEDTTTSDPDAELSHIYYKGRHNLEDRVWRATSGMSVASDILARVCHQVTNIIVEGPDSATAAFCSHIYEPKRQRQRSLFGRYDYQFVSQAGELRIAAKTITLMNDRIETVADFYMV</sequence>
<dbReference type="GO" id="GO:0051213">
    <property type="term" value="F:dioxygenase activity"/>
    <property type="evidence" value="ECO:0007669"/>
    <property type="project" value="UniProtKB-KW"/>
</dbReference>
<dbReference type="CDD" id="cd00667">
    <property type="entry name" value="ring_hydroxylating_dioxygenases_beta"/>
    <property type="match status" value="1"/>
</dbReference>